<protein>
    <submittedName>
        <fullName evidence="2">Uncharacterized protein</fullName>
    </submittedName>
</protein>
<evidence type="ECO:0000256" key="1">
    <source>
        <dbReference type="SAM" id="Phobius"/>
    </source>
</evidence>
<gene>
    <name evidence="2" type="ORF">TVY486_1112560</name>
</gene>
<organism evidence="2">
    <name type="scientific">Trypanosoma vivax (strain Y486)</name>
    <dbReference type="NCBI Taxonomy" id="1055687"/>
    <lineage>
        <taxon>Eukaryota</taxon>
        <taxon>Discoba</taxon>
        <taxon>Euglenozoa</taxon>
        <taxon>Kinetoplastea</taxon>
        <taxon>Metakinetoplastina</taxon>
        <taxon>Trypanosomatida</taxon>
        <taxon>Trypanosomatidae</taxon>
        <taxon>Trypanosoma</taxon>
        <taxon>Duttonella</taxon>
    </lineage>
</organism>
<keyword evidence="1" id="KW-0812">Transmembrane</keyword>
<sequence length="140" mass="15449">MGEREGKEKISNNNNNKLGNEIITMWHGHEHGGVAAVCIIIIAIAIITTTLPFLTLRLFIIPHPCLDQPSFHFFSPGNSSRGSAHFSPFHPLIPIYFFCMLPLPPTHFSSTSPFLSLTGAHTHTHRLIVAKQGDIGETVQ</sequence>
<dbReference type="EMBL" id="HE573027">
    <property type="protein sequence ID" value="CCC53772.1"/>
    <property type="molecule type" value="Genomic_DNA"/>
</dbReference>
<proteinExistence type="predicted"/>
<keyword evidence="1" id="KW-0472">Membrane</keyword>
<feature type="transmembrane region" description="Helical" evidence="1">
    <location>
        <begin position="34"/>
        <end position="54"/>
    </location>
</feature>
<keyword evidence="1" id="KW-1133">Transmembrane helix</keyword>
<evidence type="ECO:0000313" key="2">
    <source>
        <dbReference type="EMBL" id="CCC53772.1"/>
    </source>
</evidence>
<accession>G0UD61</accession>
<reference evidence="2" key="1">
    <citation type="journal article" date="2012" name="Proc. Natl. Acad. Sci. U.S.A.">
        <title>Antigenic diversity is generated by distinct evolutionary mechanisms in African trypanosome species.</title>
        <authorList>
            <person name="Jackson A.P."/>
            <person name="Berry A."/>
            <person name="Aslett M."/>
            <person name="Allison H.C."/>
            <person name="Burton P."/>
            <person name="Vavrova-Anderson J."/>
            <person name="Brown R."/>
            <person name="Browne H."/>
            <person name="Corton N."/>
            <person name="Hauser H."/>
            <person name="Gamble J."/>
            <person name="Gilderthorp R."/>
            <person name="Marcello L."/>
            <person name="McQuillan J."/>
            <person name="Otto T.D."/>
            <person name="Quail M.A."/>
            <person name="Sanders M.J."/>
            <person name="van Tonder A."/>
            <person name="Ginger M.L."/>
            <person name="Field M.C."/>
            <person name="Barry J.D."/>
            <person name="Hertz-Fowler C."/>
            <person name="Berriman M."/>
        </authorList>
    </citation>
    <scope>NUCLEOTIDE SEQUENCE</scope>
    <source>
        <strain evidence="2">Y486</strain>
    </source>
</reference>
<name>G0UD61_TRYVY</name>
<dbReference type="AlphaFoldDB" id="G0UD61"/>